<proteinExistence type="predicted"/>
<dbReference type="OrthoDB" id="9798122at2"/>
<dbReference type="AlphaFoldDB" id="A0A641AQX7"/>
<reference evidence="2" key="1">
    <citation type="submission" date="2019-09" db="EMBL/GenBank/DDBJ databases">
        <authorList>
            <person name="Li J."/>
        </authorList>
    </citation>
    <scope>NUCLEOTIDE SEQUENCE [LARGE SCALE GENOMIC DNA]</scope>
    <source>
        <strain evidence="2">NRBC 14897</strain>
    </source>
</reference>
<organism evidence="2 3">
    <name type="scientific">Aeromicrobium fastidiosum</name>
    <dbReference type="NCBI Taxonomy" id="52699"/>
    <lineage>
        <taxon>Bacteria</taxon>
        <taxon>Bacillati</taxon>
        <taxon>Actinomycetota</taxon>
        <taxon>Actinomycetes</taxon>
        <taxon>Propionibacteriales</taxon>
        <taxon>Nocardioidaceae</taxon>
        <taxon>Aeromicrobium</taxon>
    </lineage>
</organism>
<dbReference type="GO" id="GO:0004806">
    <property type="term" value="F:triacylglycerol lipase activity"/>
    <property type="evidence" value="ECO:0007669"/>
    <property type="project" value="InterPro"/>
</dbReference>
<keyword evidence="2" id="KW-0378">Hydrolase</keyword>
<feature type="signal peptide" evidence="1">
    <location>
        <begin position="1"/>
        <end position="42"/>
    </location>
</feature>
<comment type="caution">
    <text evidence="2">The sequence shown here is derived from an EMBL/GenBank/DDBJ whole genome shotgun (WGS) entry which is preliminary data.</text>
</comment>
<dbReference type="EMBL" id="SDPP02000002">
    <property type="protein sequence ID" value="KAA1378797.1"/>
    <property type="molecule type" value="Genomic_DNA"/>
</dbReference>
<name>A0A641AQX7_9ACTN</name>
<dbReference type="Gene3D" id="3.40.50.1820">
    <property type="entry name" value="alpha/beta hydrolase"/>
    <property type="match status" value="1"/>
</dbReference>
<keyword evidence="3" id="KW-1185">Reference proteome</keyword>
<evidence type="ECO:0000256" key="1">
    <source>
        <dbReference type="SAM" id="SignalP"/>
    </source>
</evidence>
<dbReference type="InterPro" id="IPR005152">
    <property type="entry name" value="Lipase_secreted"/>
</dbReference>
<dbReference type="InterPro" id="IPR029058">
    <property type="entry name" value="AB_hydrolase_fold"/>
</dbReference>
<evidence type="ECO:0000313" key="3">
    <source>
        <dbReference type="Proteomes" id="UP001515100"/>
    </source>
</evidence>
<dbReference type="Proteomes" id="UP001515100">
    <property type="component" value="Unassembled WGS sequence"/>
</dbReference>
<dbReference type="GO" id="GO:0016042">
    <property type="term" value="P:lipid catabolic process"/>
    <property type="evidence" value="ECO:0007669"/>
    <property type="project" value="InterPro"/>
</dbReference>
<feature type="chain" id="PRO_5024888856" evidence="1">
    <location>
        <begin position="43"/>
        <end position="461"/>
    </location>
</feature>
<accession>A0A641AQX7</accession>
<dbReference type="PIRSF" id="PIRSF029171">
    <property type="entry name" value="Esterase_LipA"/>
    <property type="match status" value="1"/>
</dbReference>
<gene>
    <name evidence="2" type="ORF">ESP62_008180</name>
</gene>
<keyword evidence="1" id="KW-0732">Signal</keyword>
<dbReference type="SUPFAM" id="SSF53474">
    <property type="entry name" value="alpha/beta-Hydrolases"/>
    <property type="match status" value="1"/>
</dbReference>
<dbReference type="PANTHER" id="PTHR34853:SF1">
    <property type="entry name" value="LIPASE 5"/>
    <property type="match status" value="1"/>
</dbReference>
<dbReference type="Gene3D" id="1.10.260.130">
    <property type="match status" value="1"/>
</dbReference>
<dbReference type="Pfam" id="PF03583">
    <property type="entry name" value="LIP"/>
    <property type="match status" value="1"/>
</dbReference>
<dbReference type="PANTHER" id="PTHR34853">
    <property type="match status" value="1"/>
</dbReference>
<sequence>MQQDAASGPARGSRPIRRLGAVAACIAVAVTASISSAGTAVADDGTATVSRGVAVPAFYDPPQSLPATNGALVRTEPMRLGISLPGLAGPLPGTATRVMFRSTDANGAPVAVTGAYIEPAARWSGPGPRPLVVQASGTMGQGDQCAPSLALENPLSLNLRDSTISASVGYENIATYRLLSQGIAVMATDYVGLGTTDRLHTYVSRLDQGHAVLDAVRAARAVPGASVSPTSKVGLYGYSQGGGAAASAAELAPTYAPELTIAGAYVGAPPADLLKVIDGIDGSALAVALGWTINGMAETRPSIKPALDKYLNAKGQAMLKGAATQCVGDGILAYAFTRTTSLTKLGISLSQVLDREPALKQIVQEQRIGLSKPTTPVRIATGISDDTVPHGQVRQLAVDWCRAGAAVTYEPILIPDLGQKVVLTNHFIPLITDQTAAISWIRARLDGRPATSNCAALPILP</sequence>
<evidence type="ECO:0000313" key="2">
    <source>
        <dbReference type="EMBL" id="KAA1378797.1"/>
    </source>
</evidence>
<protein>
    <submittedName>
        <fullName evidence="2">Alpha/beta fold hydrolase</fullName>
    </submittedName>
</protein>